<dbReference type="PANTHER" id="PTHR48104:SF30">
    <property type="entry name" value="METACASPASE-1"/>
    <property type="match status" value="1"/>
</dbReference>
<dbReference type="AlphaFoldDB" id="A0A4Y9YQL9"/>
<accession>A0A4Y9YQL9</accession>
<gene>
    <name evidence="3" type="ORF">EVG20_g6074</name>
</gene>
<dbReference type="PANTHER" id="PTHR48104">
    <property type="entry name" value="METACASPASE-4"/>
    <property type="match status" value="1"/>
</dbReference>
<feature type="domain" description="Peptidase C14 caspase" evidence="2">
    <location>
        <begin position="17"/>
        <end position="255"/>
    </location>
</feature>
<evidence type="ECO:0000256" key="1">
    <source>
        <dbReference type="ARBA" id="ARBA00009005"/>
    </source>
</evidence>
<dbReference type="OrthoDB" id="3223806at2759"/>
<dbReference type="Gene3D" id="3.40.50.12660">
    <property type="match status" value="1"/>
</dbReference>
<organism evidence="3 4">
    <name type="scientific">Dentipellis fragilis</name>
    <dbReference type="NCBI Taxonomy" id="205917"/>
    <lineage>
        <taxon>Eukaryota</taxon>
        <taxon>Fungi</taxon>
        <taxon>Dikarya</taxon>
        <taxon>Basidiomycota</taxon>
        <taxon>Agaricomycotina</taxon>
        <taxon>Agaricomycetes</taxon>
        <taxon>Russulales</taxon>
        <taxon>Hericiaceae</taxon>
        <taxon>Dentipellis</taxon>
    </lineage>
</organism>
<dbReference type="Proteomes" id="UP000298327">
    <property type="component" value="Unassembled WGS sequence"/>
</dbReference>
<comment type="similarity">
    <text evidence="1">Belongs to the peptidase C14B family.</text>
</comment>
<dbReference type="GO" id="GO:0004197">
    <property type="term" value="F:cysteine-type endopeptidase activity"/>
    <property type="evidence" value="ECO:0007669"/>
    <property type="project" value="InterPro"/>
</dbReference>
<proteinExistence type="inferred from homology"/>
<evidence type="ECO:0000313" key="4">
    <source>
        <dbReference type="Proteomes" id="UP000298327"/>
    </source>
</evidence>
<dbReference type="GO" id="GO:0006508">
    <property type="term" value="P:proteolysis"/>
    <property type="evidence" value="ECO:0007669"/>
    <property type="project" value="InterPro"/>
</dbReference>
<feature type="non-terminal residue" evidence="3">
    <location>
        <position position="1"/>
    </location>
</feature>
<dbReference type="Pfam" id="PF00656">
    <property type="entry name" value="Peptidase_C14"/>
    <property type="match status" value="1"/>
</dbReference>
<dbReference type="InterPro" id="IPR050452">
    <property type="entry name" value="Metacaspase"/>
</dbReference>
<comment type="caution">
    <text evidence="3">The sequence shown here is derived from an EMBL/GenBank/DDBJ whole genome shotgun (WGS) entry which is preliminary data.</text>
</comment>
<evidence type="ECO:0000259" key="2">
    <source>
        <dbReference type="Pfam" id="PF00656"/>
    </source>
</evidence>
<dbReference type="GO" id="GO:0005737">
    <property type="term" value="C:cytoplasm"/>
    <property type="evidence" value="ECO:0007669"/>
    <property type="project" value="TreeGrafter"/>
</dbReference>
<dbReference type="EMBL" id="SEOQ01000387">
    <property type="protein sequence ID" value="TFY64038.1"/>
    <property type="molecule type" value="Genomic_DNA"/>
</dbReference>
<sequence length="365" mass="41593">EDIVTMTDADTALIKTELWPTRDNILKAIQTFVHDAQPDDVFVFHYTGHSRQEKAKVDLNEEDGLDEFIVGCDHKALRDDLVHQHLVDPLPRGCRLTAILDACHSGTMLDLDHYRCHFRIQRRSSHTNLSEMYHSSTLKKRTPLRSSTLKPEAKLSLLSDAVTTAAVIVKTYVRFFRAALKVIIAMLRFRRRRDAAIVRGKNPFTCGAKCQFAPHMGAIVISISSCMDHEVTWEDRQCEGAAMTVPLVELLNEDPTITTGPLARMLTYRMAVSSVARCAMFQKEYRRLEAEFEAAKETLTESGRSKMKTTLEYLEHLKDFDKQWQRPQVGAMRKLPDDEPFIASKPRLLLLPPLSAQVQHSFSLR</sequence>
<dbReference type="InterPro" id="IPR011600">
    <property type="entry name" value="Pept_C14_caspase"/>
</dbReference>
<name>A0A4Y9YQL9_9AGAM</name>
<reference evidence="3 4" key="1">
    <citation type="submission" date="2019-02" db="EMBL/GenBank/DDBJ databases">
        <title>Genome sequencing of the rare red list fungi Dentipellis fragilis.</title>
        <authorList>
            <person name="Buettner E."/>
            <person name="Kellner H."/>
        </authorList>
    </citation>
    <scope>NUCLEOTIDE SEQUENCE [LARGE SCALE GENOMIC DNA]</scope>
    <source>
        <strain evidence="3 4">DSM 105465</strain>
    </source>
</reference>
<protein>
    <recommendedName>
        <fullName evidence="2">Peptidase C14 caspase domain-containing protein</fullName>
    </recommendedName>
</protein>
<keyword evidence="4" id="KW-1185">Reference proteome</keyword>
<evidence type="ECO:0000313" key="3">
    <source>
        <dbReference type="EMBL" id="TFY64038.1"/>
    </source>
</evidence>